<accession>A0A511D795</accession>
<gene>
    <name evidence="3" type="ORF">PA7_45220</name>
</gene>
<keyword evidence="1" id="KW-0285">Flavoprotein</keyword>
<evidence type="ECO:0000256" key="1">
    <source>
        <dbReference type="ARBA" id="ARBA00022630"/>
    </source>
</evidence>
<dbReference type="EMBL" id="BJVI01000084">
    <property type="protein sequence ID" value="GEL20685.1"/>
    <property type="molecule type" value="Genomic_DNA"/>
</dbReference>
<dbReference type="STRING" id="1123024.GCA_000423625_04435"/>
<feature type="domain" description="Acyl-CoA dehydrogenase/oxidase C-terminal" evidence="2">
    <location>
        <begin position="3"/>
        <end position="116"/>
    </location>
</feature>
<name>A0A511D795_9PSEU</name>
<evidence type="ECO:0000313" key="3">
    <source>
        <dbReference type="EMBL" id="GEL20685.1"/>
    </source>
</evidence>
<dbReference type="SUPFAM" id="SSF47203">
    <property type="entry name" value="Acyl-CoA dehydrogenase C-terminal domain-like"/>
    <property type="match status" value="1"/>
</dbReference>
<dbReference type="GO" id="GO:0046359">
    <property type="term" value="P:butyrate catabolic process"/>
    <property type="evidence" value="ECO:0007669"/>
    <property type="project" value="TreeGrafter"/>
</dbReference>
<dbReference type="PANTHER" id="PTHR43884">
    <property type="entry name" value="ACYL-COA DEHYDROGENASE"/>
    <property type="match status" value="1"/>
</dbReference>
<proteinExistence type="predicted"/>
<evidence type="ECO:0000313" key="4">
    <source>
        <dbReference type="Proteomes" id="UP000321328"/>
    </source>
</evidence>
<sequence length="137" mass="15380">MQIARTERALGSEPIISHQVVGYSLADIKTRIEAARYLTWKSCHHLDQTEGTEEELAIMTKVFASEAAVQCVYDAMQVVGVNSYAKDRTTLERLMRDVLVLPIFDGGNMGVRRRQLHNILMQPGYDPMLAAEGRRSA</sequence>
<dbReference type="PANTHER" id="PTHR43884:SF12">
    <property type="entry name" value="ISOVALERYL-COA DEHYDROGENASE, MITOCHONDRIAL-RELATED"/>
    <property type="match status" value="1"/>
</dbReference>
<protein>
    <recommendedName>
        <fullName evidence="2">Acyl-CoA dehydrogenase/oxidase C-terminal domain-containing protein</fullName>
    </recommendedName>
</protein>
<reference evidence="3 4" key="1">
    <citation type="submission" date="2019-07" db="EMBL/GenBank/DDBJ databases">
        <title>Whole genome shotgun sequence of Pseudonocardia asaccharolytica NBRC 16224.</title>
        <authorList>
            <person name="Hosoyama A."/>
            <person name="Uohara A."/>
            <person name="Ohji S."/>
            <person name="Ichikawa N."/>
        </authorList>
    </citation>
    <scope>NUCLEOTIDE SEQUENCE [LARGE SCALE GENOMIC DNA]</scope>
    <source>
        <strain evidence="3 4">NBRC 16224</strain>
    </source>
</reference>
<dbReference type="Proteomes" id="UP000321328">
    <property type="component" value="Unassembled WGS sequence"/>
</dbReference>
<comment type="caution">
    <text evidence="3">The sequence shown here is derived from an EMBL/GenBank/DDBJ whole genome shotgun (WGS) entry which is preliminary data.</text>
</comment>
<dbReference type="Gene3D" id="1.20.140.10">
    <property type="entry name" value="Butyryl-CoA Dehydrogenase, subunit A, domain 3"/>
    <property type="match status" value="1"/>
</dbReference>
<organism evidence="3 4">
    <name type="scientific">Pseudonocardia asaccharolytica DSM 44247 = NBRC 16224</name>
    <dbReference type="NCBI Taxonomy" id="1123024"/>
    <lineage>
        <taxon>Bacteria</taxon>
        <taxon>Bacillati</taxon>
        <taxon>Actinomycetota</taxon>
        <taxon>Actinomycetes</taxon>
        <taxon>Pseudonocardiales</taxon>
        <taxon>Pseudonocardiaceae</taxon>
        <taxon>Pseudonocardia</taxon>
    </lineage>
</organism>
<keyword evidence="4" id="KW-1185">Reference proteome</keyword>
<evidence type="ECO:0000259" key="2">
    <source>
        <dbReference type="Pfam" id="PF00441"/>
    </source>
</evidence>
<dbReference type="Pfam" id="PF00441">
    <property type="entry name" value="Acyl-CoA_dh_1"/>
    <property type="match status" value="1"/>
</dbReference>
<dbReference type="AlphaFoldDB" id="A0A511D795"/>
<dbReference type="InterPro" id="IPR009075">
    <property type="entry name" value="AcylCo_DH/oxidase_C"/>
</dbReference>
<dbReference type="GO" id="GO:0033539">
    <property type="term" value="P:fatty acid beta-oxidation using acyl-CoA dehydrogenase"/>
    <property type="evidence" value="ECO:0007669"/>
    <property type="project" value="TreeGrafter"/>
</dbReference>
<dbReference type="InterPro" id="IPR036250">
    <property type="entry name" value="AcylCo_DH-like_C"/>
</dbReference>
<dbReference type="GO" id="GO:0003995">
    <property type="term" value="F:acyl-CoA dehydrogenase activity"/>
    <property type="evidence" value="ECO:0007669"/>
    <property type="project" value="TreeGrafter"/>
</dbReference>